<evidence type="ECO:0000313" key="4">
    <source>
        <dbReference type="EMBL" id="MFC4359084.1"/>
    </source>
</evidence>
<dbReference type="Gene3D" id="3.40.50.620">
    <property type="entry name" value="HUPs"/>
    <property type="match status" value="1"/>
</dbReference>
<reference evidence="4 5" key="1">
    <citation type="journal article" date="2019" name="Int. J. Syst. Evol. Microbiol.">
        <title>The Global Catalogue of Microorganisms (GCM) 10K type strain sequencing project: providing services to taxonomists for standard genome sequencing and annotation.</title>
        <authorList>
            <consortium name="The Broad Institute Genomics Platform"/>
            <consortium name="The Broad Institute Genome Sequencing Center for Infectious Disease"/>
            <person name="Wu L."/>
            <person name="Ma J."/>
        </authorList>
    </citation>
    <scope>NUCLEOTIDE SEQUENCE [LARGE SCALE GENOMIC DNA]</scope>
    <source>
        <strain evidence="4 5">CGMCC 1.12553</strain>
    </source>
</reference>
<dbReference type="CDD" id="cd00293">
    <property type="entry name" value="USP-like"/>
    <property type="match status" value="1"/>
</dbReference>
<comment type="similarity">
    <text evidence="1">Belongs to the universal stress protein A family.</text>
</comment>
<dbReference type="RefSeq" id="WP_267620182.1">
    <property type="nucleotide sequence ID" value="NZ_JAODIW010000004.1"/>
</dbReference>
<dbReference type="EMBL" id="JBHSDS010000007">
    <property type="protein sequence ID" value="MFC4359084.1"/>
    <property type="molecule type" value="Genomic_DNA"/>
</dbReference>
<evidence type="ECO:0000259" key="3">
    <source>
        <dbReference type="Pfam" id="PF00582"/>
    </source>
</evidence>
<sequence length="190" mass="20531">MYETILFPTDGVGDATAAVEETIELARTCGATVHVVHVVDLDELGGYFSAGGLPAEFVEQALEEGEHRVDRVADRFREADVPVETVVLKGSPEREIVDYVEESGVDLVVMETRGRRGIRRFLLGSVTEDVVRLADCPVLTVKGPREDLEAVADSAVETESEGGYGDRADEGEPEPTARTADASEPSPKRD</sequence>
<dbReference type="SUPFAM" id="SSF52402">
    <property type="entry name" value="Adenine nucleotide alpha hydrolases-like"/>
    <property type="match status" value="1"/>
</dbReference>
<organism evidence="4 5">
    <name type="scientific">Halobium salinum</name>
    <dbReference type="NCBI Taxonomy" id="1364940"/>
    <lineage>
        <taxon>Archaea</taxon>
        <taxon>Methanobacteriati</taxon>
        <taxon>Methanobacteriota</taxon>
        <taxon>Stenosarchaea group</taxon>
        <taxon>Halobacteria</taxon>
        <taxon>Halobacteriales</taxon>
        <taxon>Haloferacaceae</taxon>
        <taxon>Halobium</taxon>
    </lineage>
</organism>
<evidence type="ECO:0000256" key="1">
    <source>
        <dbReference type="ARBA" id="ARBA00008791"/>
    </source>
</evidence>
<dbReference type="PANTHER" id="PTHR46268:SF6">
    <property type="entry name" value="UNIVERSAL STRESS PROTEIN UP12"/>
    <property type="match status" value="1"/>
</dbReference>
<dbReference type="Pfam" id="PF00582">
    <property type="entry name" value="Usp"/>
    <property type="match status" value="1"/>
</dbReference>
<feature type="region of interest" description="Disordered" evidence="2">
    <location>
        <begin position="145"/>
        <end position="190"/>
    </location>
</feature>
<feature type="domain" description="UspA" evidence="3">
    <location>
        <begin position="1"/>
        <end position="142"/>
    </location>
</feature>
<proteinExistence type="inferred from homology"/>
<dbReference type="PRINTS" id="PR01438">
    <property type="entry name" value="UNVRSLSTRESS"/>
</dbReference>
<dbReference type="AlphaFoldDB" id="A0ABD5PED8"/>
<protein>
    <submittedName>
        <fullName evidence="4">Universal stress protein</fullName>
    </submittedName>
</protein>
<dbReference type="Proteomes" id="UP001595921">
    <property type="component" value="Unassembled WGS sequence"/>
</dbReference>
<dbReference type="InterPro" id="IPR014729">
    <property type="entry name" value="Rossmann-like_a/b/a_fold"/>
</dbReference>
<accession>A0ABD5PED8</accession>
<comment type="caution">
    <text evidence="4">The sequence shown here is derived from an EMBL/GenBank/DDBJ whole genome shotgun (WGS) entry which is preliminary data.</text>
</comment>
<dbReference type="InterPro" id="IPR006016">
    <property type="entry name" value="UspA"/>
</dbReference>
<dbReference type="PANTHER" id="PTHR46268">
    <property type="entry name" value="STRESS RESPONSE PROTEIN NHAX"/>
    <property type="match status" value="1"/>
</dbReference>
<dbReference type="InterPro" id="IPR006015">
    <property type="entry name" value="Universal_stress_UspA"/>
</dbReference>
<evidence type="ECO:0000313" key="5">
    <source>
        <dbReference type="Proteomes" id="UP001595921"/>
    </source>
</evidence>
<name>A0ABD5PED8_9EURY</name>
<keyword evidence="5" id="KW-1185">Reference proteome</keyword>
<gene>
    <name evidence="4" type="ORF">ACFO0N_14130</name>
</gene>
<evidence type="ECO:0000256" key="2">
    <source>
        <dbReference type="SAM" id="MobiDB-lite"/>
    </source>
</evidence>